<comment type="cofactor">
    <cofactor evidence="1">
        <name>FMN</name>
        <dbReference type="ChEBI" id="CHEBI:58210"/>
    </cofactor>
</comment>
<comment type="similarity">
    <text evidence="3">In the N-terminal section; belongs to the NADH:flavin oxidoreductase/NADH oxidase family.</text>
</comment>
<evidence type="ECO:0000256" key="1">
    <source>
        <dbReference type="ARBA" id="ARBA00001917"/>
    </source>
</evidence>
<keyword evidence="6" id="KW-0479">Metal-binding</keyword>
<evidence type="ECO:0000256" key="3">
    <source>
        <dbReference type="ARBA" id="ARBA00011048"/>
    </source>
</evidence>
<dbReference type="AlphaFoldDB" id="A0A2N5X5S3"/>
<dbReference type="CDD" id="cd02803">
    <property type="entry name" value="OYE_like_FMN_family"/>
    <property type="match status" value="1"/>
</dbReference>
<dbReference type="Gene3D" id="3.20.20.70">
    <property type="entry name" value="Aldolase class I"/>
    <property type="match status" value="1"/>
</dbReference>
<comment type="cofactor">
    <cofactor evidence="2">
        <name>[4Fe-4S] cluster</name>
        <dbReference type="ChEBI" id="CHEBI:49883"/>
    </cofactor>
</comment>
<reference evidence="12 13" key="1">
    <citation type="submission" date="2018-01" db="EMBL/GenBank/DDBJ databases">
        <title>The draft genome sequence of Halioglobus lutimaris HF004.</title>
        <authorList>
            <person name="Du Z.-J."/>
            <person name="Shi M.-J."/>
        </authorList>
    </citation>
    <scope>NUCLEOTIDE SEQUENCE [LARGE SCALE GENOMIC DNA]</scope>
    <source>
        <strain evidence="12 13">HF004</strain>
    </source>
</reference>
<evidence type="ECO:0000259" key="11">
    <source>
        <dbReference type="Pfam" id="PF07992"/>
    </source>
</evidence>
<evidence type="ECO:0000256" key="5">
    <source>
        <dbReference type="ARBA" id="ARBA00022643"/>
    </source>
</evidence>
<evidence type="ECO:0000313" key="13">
    <source>
        <dbReference type="Proteomes" id="UP000235005"/>
    </source>
</evidence>
<evidence type="ECO:0000313" key="12">
    <source>
        <dbReference type="EMBL" id="PLW69837.1"/>
    </source>
</evidence>
<dbReference type="RefSeq" id="WP_101517401.1">
    <property type="nucleotide sequence ID" value="NZ_PKUS01000003.1"/>
</dbReference>
<feature type="domain" description="NADH:flavin oxidoreductase/NADH oxidase N-terminal" evidence="10">
    <location>
        <begin position="5"/>
        <end position="359"/>
    </location>
</feature>
<protein>
    <submittedName>
        <fullName evidence="12">NADH:flavin oxidoreductase</fullName>
    </submittedName>
</protein>
<evidence type="ECO:0000256" key="8">
    <source>
        <dbReference type="ARBA" id="ARBA00023004"/>
    </source>
</evidence>
<dbReference type="InterPro" id="IPR001155">
    <property type="entry name" value="OxRdtase_FMN_N"/>
</dbReference>
<keyword evidence="4" id="KW-0285">Flavoprotein</keyword>
<comment type="caution">
    <text evidence="12">The sequence shown here is derived from an EMBL/GenBank/DDBJ whole genome shotgun (WGS) entry which is preliminary data.</text>
</comment>
<dbReference type="PRINTS" id="PR00368">
    <property type="entry name" value="FADPNR"/>
</dbReference>
<dbReference type="InterPro" id="IPR013785">
    <property type="entry name" value="Aldolase_TIM"/>
</dbReference>
<evidence type="ECO:0000256" key="6">
    <source>
        <dbReference type="ARBA" id="ARBA00022723"/>
    </source>
</evidence>
<gene>
    <name evidence="12" type="ORF">C0039_04700</name>
</gene>
<evidence type="ECO:0000256" key="2">
    <source>
        <dbReference type="ARBA" id="ARBA00001966"/>
    </source>
</evidence>
<keyword evidence="7" id="KW-0560">Oxidoreductase</keyword>
<keyword evidence="13" id="KW-1185">Reference proteome</keyword>
<name>A0A2N5X5S3_9GAMM</name>
<dbReference type="Pfam" id="PF00724">
    <property type="entry name" value="Oxidored_FMN"/>
    <property type="match status" value="1"/>
</dbReference>
<evidence type="ECO:0000256" key="4">
    <source>
        <dbReference type="ARBA" id="ARBA00022630"/>
    </source>
</evidence>
<dbReference type="Proteomes" id="UP000235005">
    <property type="component" value="Unassembled WGS sequence"/>
</dbReference>
<proteinExistence type="inferred from homology"/>
<dbReference type="PANTHER" id="PTHR42917:SF2">
    <property type="entry name" value="2,4-DIENOYL-COA REDUCTASE [(2E)-ENOYL-COA-PRODUCING]"/>
    <property type="match status" value="1"/>
</dbReference>
<dbReference type="OrthoDB" id="8523426at2"/>
<dbReference type="InterPro" id="IPR036188">
    <property type="entry name" value="FAD/NAD-bd_sf"/>
</dbReference>
<dbReference type="SUPFAM" id="SSF51905">
    <property type="entry name" value="FAD/NAD(P)-binding domain"/>
    <property type="match status" value="1"/>
</dbReference>
<sequence>MSYKSLFTPGQIGPLEIPNRLIVSAMGVNLSEEGGFWGQRILDFHQEQARGGAGLILSGACGVMYPIGQVQEWQVGISEDEHIAGLKRVVEAVHGHGSRFGVQLHQGGLNAVDDTVAGRSRWCPSEPEFDAGDFADGLLPSELQVLASTGVPSYRVLTREDIQELVQAFADGARRAMSAGCDTVEVHGGHGYVPSSFLSPKSNRRTDEYGGSLENRARLLLEIVRAVRAEVGPDYPVIVKIDSREVGKEGGITLEDAKATAQWLEQAGADAITVSAYHDFSKGKMHSASNVPHKPNSHLAAAAAIREVLNIPVIALGRVEAEYADREIDAGRFEFLAMGRKLLADPHLPRKLKEGRADEVRPCVYCYSCVSAIYKRERMYCAVNPECGREYLRGQAPRAASAKRIVVVGGGPAGMEAARRLSIVGHEVILLEKGDRLGGTLRFAALAYPANERLLDWLCLQVNFMGIDVRLKTAATPELIASMAPDHVVVATGARRDLPPIPGSELPHVFSGDDMRNLVLGMHSGSVREKTSLFTRVATRVGATTGLTSNLGFVRKATRIWMPLGKNIVIIGGELVGLELAEFLVERGRKVAVIDETPKFGEGLALVRRLRILAELREHQVKMHPGVTDIRIDSGKVCFSGSDGDSHAVVADEVIVAKGATGDSTQAQALRAAGLTVHEIGDGCGVGYIEGAMRSAMEVADTINAEFG</sequence>
<dbReference type="SUPFAM" id="SSF51395">
    <property type="entry name" value="FMN-linked oxidoreductases"/>
    <property type="match status" value="1"/>
</dbReference>
<keyword evidence="5" id="KW-0288">FMN</keyword>
<evidence type="ECO:0000256" key="9">
    <source>
        <dbReference type="ARBA" id="ARBA00023014"/>
    </source>
</evidence>
<dbReference type="Gene3D" id="3.40.50.720">
    <property type="entry name" value="NAD(P)-binding Rossmann-like Domain"/>
    <property type="match status" value="2"/>
</dbReference>
<dbReference type="PRINTS" id="PR00411">
    <property type="entry name" value="PNDRDTASEI"/>
</dbReference>
<dbReference type="GO" id="GO:0016491">
    <property type="term" value="F:oxidoreductase activity"/>
    <property type="evidence" value="ECO:0007669"/>
    <property type="project" value="UniProtKB-KW"/>
</dbReference>
<evidence type="ECO:0000259" key="10">
    <source>
        <dbReference type="Pfam" id="PF00724"/>
    </source>
</evidence>
<organism evidence="12 13">
    <name type="scientific">Pseudohalioglobus lutimaris</name>
    <dbReference type="NCBI Taxonomy" id="1737061"/>
    <lineage>
        <taxon>Bacteria</taxon>
        <taxon>Pseudomonadati</taxon>
        <taxon>Pseudomonadota</taxon>
        <taxon>Gammaproteobacteria</taxon>
        <taxon>Cellvibrionales</taxon>
        <taxon>Halieaceae</taxon>
        <taxon>Pseudohalioglobus</taxon>
    </lineage>
</organism>
<accession>A0A2N5X5S3</accession>
<dbReference type="PANTHER" id="PTHR42917">
    <property type="entry name" value="2,4-DIENOYL-COA REDUCTASE"/>
    <property type="match status" value="1"/>
</dbReference>
<feature type="domain" description="FAD/NAD(P)-binding" evidence="11">
    <location>
        <begin position="404"/>
        <end position="679"/>
    </location>
</feature>
<dbReference type="EMBL" id="PKUS01000003">
    <property type="protein sequence ID" value="PLW69837.1"/>
    <property type="molecule type" value="Genomic_DNA"/>
</dbReference>
<dbReference type="GO" id="GO:0010181">
    <property type="term" value="F:FMN binding"/>
    <property type="evidence" value="ECO:0007669"/>
    <property type="project" value="InterPro"/>
</dbReference>
<dbReference type="Pfam" id="PF07992">
    <property type="entry name" value="Pyr_redox_2"/>
    <property type="match status" value="1"/>
</dbReference>
<dbReference type="InterPro" id="IPR023753">
    <property type="entry name" value="FAD/NAD-binding_dom"/>
</dbReference>
<evidence type="ECO:0000256" key="7">
    <source>
        <dbReference type="ARBA" id="ARBA00023002"/>
    </source>
</evidence>
<keyword evidence="8" id="KW-0408">Iron</keyword>
<dbReference type="GO" id="GO:0046872">
    <property type="term" value="F:metal ion binding"/>
    <property type="evidence" value="ECO:0007669"/>
    <property type="project" value="UniProtKB-KW"/>
</dbReference>
<dbReference type="InterPro" id="IPR051793">
    <property type="entry name" value="NADH:flavin_oxidoreductase"/>
</dbReference>
<keyword evidence="9" id="KW-0411">Iron-sulfur</keyword>
<dbReference type="Gene3D" id="3.50.50.60">
    <property type="entry name" value="FAD/NAD(P)-binding domain"/>
    <property type="match status" value="2"/>
</dbReference>
<dbReference type="GO" id="GO:0051536">
    <property type="term" value="F:iron-sulfur cluster binding"/>
    <property type="evidence" value="ECO:0007669"/>
    <property type="project" value="UniProtKB-KW"/>
</dbReference>